<dbReference type="SUPFAM" id="SSF52540">
    <property type="entry name" value="P-loop containing nucleoside triphosphate hydrolases"/>
    <property type="match status" value="2"/>
</dbReference>
<dbReference type="AlphaFoldDB" id="A0A8E0S3A8"/>
<keyword evidence="11" id="KW-1185">Reference proteome</keyword>
<feature type="domain" description="Helicase ATP-binding" evidence="8">
    <location>
        <begin position="104"/>
        <end position="291"/>
    </location>
</feature>
<dbReference type="GO" id="GO:0003676">
    <property type="term" value="F:nucleic acid binding"/>
    <property type="evidence" value="ECO:0007669"/>
    <property type="project" value="InterPro"/>
</dbReference>
<dbReference type="GO" id="GO:0005524">
    <property type="term" value="F:ATP binding"/>
    <property type="evidence" value="ECO:0007669"/>
    <property type="project" value="UniProtKB-KW"/>
</dbReference>
<dbReference type="GO" id="GO:0003724">
    <property type="term" value="F:RNA helicase activity"/>
    <property type="evidence" value="ECO:0007669"/>
    <property type="project" value="UniProtKB-EC"/>
</dbReference>
<dbReference type="InterPro" id="IPR011545">
    <property type="entry name" value="DEAD/DEAH_box_helicase_dom"/>
</dbReference>
<keyword evidence="5" id="KW-0067">ATP-binding</keyword>
<sequence>MLEPSAVDLVLDVIPAQMLGKSYNEQQTWSQQNPKKLEQELFGKPKRGLNFQLYGSIPVTQSGPNWTTVKPITSFTNVELHQTIKDDIERAQYVHPTPLQKYALPIIAARRDLMACAQTGSGKTAAFLLPILNRLLKTGHDDEWQVQSVNGEATPTALVLAPTRELSCLIYDEARKFSYRSEVRPCMVYGGAPIMAQGRELSQGCNILVATPGRLVDMISRGKVSLERARYFVLNEADRMLDMGFEPQIRRIVEQHRMPLAGQRQILMFSATFPKEIQALARDFLHSYIFLAMGRVGSTNENIVQEVLNVADKDKPDIQLNFPVASIHGDRPQSDRERALSSFREGHTPISIATAVAARGLDIPNVKHVINFDLPSDIEEYVHRIGRTGRMGQPGSAISFFSGRNRNVVRDLVELLRESKQPVPSWLKTRLTYSSGDNRRGKNNSSASKRRPNYGSFDCRQSGNQGSSYVSTFPMVNNSNLANEGFGLLDNCSLPLVINNASRCPATEGDTSATFHLNGQQQQQQFSRLMCRVSAHHAASSHGRDGAATTTLVFPLPAGLFHTGGSGTLAGTTSTFTSANSAVGHQTLQQQQQQAATATLISGSFTMPYYGQSQTYGSNAQRQSPHQQQQQQQHQAAIAAALVAAAAMSNGAQASIPGSGPSNSMSTPVNNSAPVQNEGSFPVDSGTASSPSAAGDYVKSGTVTQPVYRGNGVCDWWPTVAAS</sequence>
<keyword evidence="4 10" id="KW-0347">Helicase</keyword>
<evidence type="ECO:0000256" key="5">
    <source>
        <dbReference type="ARBA" id="ARBA00022840"/>
    </source>
</evidence>
<dbReference type="EMBL" id="LUCM01002022">
    <property type="protein sequence ID" value="KAA0197960.1"/>
    <property type="molecule type" value="Genomic_DNA"/>
</dbReference>
<evidence type="ECO:0000259" key="8">
    <source>
        <dbReference type="PROSITE" id="PS51192"/>
    </source>
</evidence>
<dbReference type="PROSITE" id="PS51192">
    <property type="entry name" value="HELICASE_ATP_BIND_1"/>
    <property type="match status" value="1"/>
</dbReference>
<evidence type="ECO:0000256" key="7">
    <source>
        <dbReference type="SAM" id="MobiDB-lite"/>
    </source>
</evidence>
<organism evidence="10 11">
    <name type="scientific">Fasciolopsis buskii</name>
    <dbReference type="NCBI Taxonomy" id="27845"/>
    <lineage>
        <taxon>Eukaryota</taxon>
        <taxon>Metazoa</taxon>
        <taxon>Spiralia</taxon>
        <taxon>Lophotrochozoa</taxon>
        <taxon>Platyhelminthes</taxon>
        <taxon>Trematoda</taxon>
        <taxon>Digenea</taxon>
        <taxon>Plagiorchiida</taxon>
        <taxon>Echinostomata</taxon>
        <taxon>Echinostomatoidea</taxon>
        <taxon>Fasciolidae</taxon>
        <taxon>Fasciolopsis</taxon>
    </lineage>
</organism>
<dbReference type="SMART" id="SM00490">
    <property type="entry name" value="HELICc"/>
    <property type="match status" value="1"/>
</dbReference>
<reference evidence="10" key="1">
    <citation type="submission" date="2019-05" db="EMBL/GenBank/DDBJ databases">
        <title>Annotation for the trematode Fasciolopsis buski.</title>
        <authorList>
            <person name="Choi Y.-J."/>
        </authorList>
    </citation>
    <scope>NUCLEOTIDE SEQUENCE</scope>
    <source>
        <strain evidence="10">HT</strain>
        <tissue evidence="10">Whole worm</tissue>
    </source>
</reference>
<feature type="region of interest" description="Disordered" evidence="7">
    <location>
        <begin position="427"/>
        <end position="461"/>
    </location>
</feature>
<keyword evidence="2" id="KW-0547">Nucleotide-binding</keyword>
<accession>A0A8E0S3A8</accession>
<dbReference type="FunFam" id="3.40.50.300:FF:000397">
    <property type="entry name" value="Probable ATP-dependent RNA helicase DDX4"/>
    <property type="match status" value="1"/>
</dbReference>
<feature type="compositionally biased region" description="Polar residues" evidence="7">
    <location>
        <begin position="660"/>
        <end position="679"/>
    </location>
</feature>
<feature type="domain" description="Helicase C-terminal" evidence="9">
    <location>
        <begin position="283"/>
        <end position="431"/>
    </location>
</feature>
<evidence type="ECO:0000313" key="10">
    <source>
        <dbReference type="EMBL" id="KAA0197960.1"/>
    </source>
</evidence>
<feature type="region of interest" description="Disordered" evidence="7">
    <location>
        <begin position="652"/>
        <end position="698"/>
    </location>
</feature>
<dbReference type="Proteomes" id="UP000728185">
    <property type="component" value="Unassembled WGS sequence"/>
</dbReference>
<dbReference type="OrthoDB" id="196131at2759"/>
<name>A0A8E0S3A8_9TREM</name>
<dbReference type="SMART" id="SM00487">
    <property type="entry name" value="DEXDc"/>
    <property type="match status" value="1"/>
</dbReference>
<dbReference type="CDD" id="cd18787">
    <property type="entry name" value="SF2_C_DEAD"/>
    <property type="match status" value="1"/>
</dbReference>
<dbReference type="PROSITE" id="PS51194">
    <property type="entry name" value="HELICASE_CTER"/>
    <property type="match status" value="1"/>
</dbReference>
<feature type="compositionally biased region" description="Low complexity" evidence="7">
    <location>
        <begin position="620"/>
        <end position="635"/>
    </location>
</feature>
<evidence type="ECO:0000259" key="9">
    <source>
        <dbReference type="PROSITE" id="PS51194"/>
    </source>
</evidence>
<evidence type="ECO:0000256" key="6">
    <source>
        <dbReference type="ARBA" id="ARBA00047984"/>
    </source>
</evidence>
<dbReference type="EC" id="3.6.4.13" evidence="1"/>
<evidence type="ECO:0000313" key="11">
    <source>
        <dbReference type="Proteomes" id="UP000728185"/>
    </source>
</evidence>
<protein>
    <recommendedName>
        <fullName evidence="1">RNA helicase</fullName>
        <ecNumber evidence="1">3.6.4.13</ecNumber>
    </recommendedName>
</protein>
<dbReference type="Pfam" id="PF00270">
    <property type="entry name" value="DEAD"/>
    <property type="match status" value="1"/>
</dbReference>
<dbReference type="Gene3D" id="3.40.50.300">
    <property type="entry name" value="P-loop containing nucleotide triphosphate hydrolases"/>
    <property type="match status" value="2"/>
</dbReference>
<dbReference type="PANTHER" id="PTHR47958">
    <property type="entry name" value="ATP-DEPENDENT RNA HELICASE DBP3"/>
    <property type="match status" value="1"/>
</dbReference>
<gene>
    <name evidence="10" type="ORF">FBUS_10766</name>
</gene>
<dbReference type="InterPro" id="IPR001650">
    <property type="entry name" value="Helicase_C-like"/>
</dbReference>
<feature type="region of interest" description="Disordered" evidence="7">
    <location>
        <begin position="613"/>
        <end position="635"/>
    </location>
</feature>
<proteinExistence type="predicted"/>
<dbReference type="InterPro" id="IPR027417">
    <property type="entry name" value="P-loop_NTPase"/>
</dbReference>
<comment type="caution">
    <text evidence="10">The sequence shown here is derived from an EMBL/GenBank/DDBJ whole genome shotgun (WGS) entry which is preliminary data.</text>
</comment>
<dbReference type="InterPro" id="IPR014001">
    <property type="entry name" value="Helicase_ATP-bd"/>
</dbReference>
<comment type="catalytic activity">
    <reaction evidence="6">
        <text>ATP + H2O = ADP + phosphate + H(+)</text>
        <dbReference type="Rhea" id="RHEA:13065"/>
        <dbReference type="ChEBI" id="CHEBI:15377"/>
        <dbReference type="ChEBI" id="CHEBI:15378"/>
        <dbReference type="ChEBI" id="CHEBI:30616"/>
        <dbReference type="ChEBI" id="CHEBI:43474"/>
        <dbReference type="ChEBI" id="CHEBI:456216"/>
        <dbReference type="EC" id="3.6.4.13"/>
    </reaction>
</comment>
<evidence type="ECO:0000256" key="2">
    <source>
        <dbReference type="ARBA" id="ARBA00022741"/>
    </source>
</evidence>
<dbReference type="GO" id="GO:0016787">
    <property type="term" value="F:hydrolase activity"/>
    <property type="evidence" value="ECO:0007669"/>
    <property type="project" value="UniProtKB-KW"/>
</dbReference>
<dbReference type="Pfam" id="PF00271">
    <property type="entry name" value="Helicase_C"/>
    <property type="match status" value="1"/>
</dbReference>
<evidence type="ECO:0000256" key="4">
    <source>
        <dbReference type="ARBA" id="ARBA00022806"/>
    </source>
</evidence>
<evidence type="ECO:0000256" key="3">
    <source>
        <dbReference type="ARBA" id="ARBA00022801"/>
    </source>
</evidence>
<evidence type="ECO:0000256" key="1">
    <source>
        <dbReference type="ARBA" id="ARBA00012552"/>
    </source>
</evidence>
<keyword evidence="3" id="KW-0378">Hydrolase</keyword>